<dbReference type="InterPro" id="IPR043128">
    <property type="entry name" value="Rev_trsase/Diguanyl_cyclase"/>
</dbReference>
<dbReference type="SMART" id="SM00267">
    <property type="entry name" value="GGDEF"/>
    <property type="match status" value="1"/>
</dbReference>
<comment type="caution">
    <text evidence="4">The sequence shown here is derived from an EMBL/GenBank/DDBJ whole genome shotgun (WGS) entry which is preliminary data.</text>
</comment>
<gene>
    <name evidence="4" type="ORF">HC031_30195</name>
</gene>
<evidence type="ECO:0000313" key="5">
    <source>
        <dbReference type="Proteomes" id="UP000722989"/>
    </source>
</evidence>
<dbReference type="PROSITE" id="PS50887">
    <property type="entry name" value="GGDEF"/>
    <property type="match status" value="1"/>
</dbReference>
<feature type="region of interest" description="Disordered" evidence="2">
    <location>
        <begin position="295"/>
        <end position="324"/>
    </location>
</feature>
<dbReference type="CDD" id="cd01949">
    <property type="entry name" value="GGDEF"/>
    <property type="match status" value="1"/>
</dbReference>
<evidence type="ECO:0000259" key="3">
    <source>
        <dbReference type="PROSITE" id="PS50887"/>
    </source>
</evidence>
<dbReference type="Proteomes" id="UP000722989">
    <property type="component" value="Unassembled WGS sequence"/>
</dbReference>
<dbReference type="NCBIfam" id="TIGR00254">
    <property type="entry name" value="GGDEF"/>
    <property type="match status" value="1"/>
</dbReference>
<keyword evidence="1" id="KW-0175">Coiled coil</keyword>
<dbReference type="InterPro" id="IPR003018">
    <property type="entry name" value="GAF"/>
</dbReference>
<evidence type="ECO:0000256" key="2">
    <source>
        <dbReference type="SAM" id="MobiDB-lite"/>
    </source>
</evidence>
<feature type="coiled-coil region" evidence="1">
    <location>
        <begin position="7"/>
        <end position="34"/>
    </location>
</feature>
<reference evidence="4 5" key="1">
    <citation type="submission" date="2020-03" db="EMBL/GenBank/DDBJ databases">
        <title>WGS of the type strain of Planosporangium spp.</title>
        <authorList>
            <person name="Thawai C."/>
        </authorList>
    </citation>
    <scope>NUCLEOTIDE SEQUENCE [LARGE SCALE GENOMIC DNA]</scope>
    <source>
        <strain evidence="4 5">TBRC 5610</strain>
    </source>
</reference>
<dbReference type="SUPFAM" id="SSF55781">
    <property type="entry name" value="GAF domain-like"/>
    <property type="match status" value="1"/>
</dbReference>
<dbReference type="Gene3D" id="3.30.70.270">
    <property type="match status" value="1"/>
</dbReference>
<dbReference type="SUPFAM" id="SSF55073">
    <property type="entry name" value="Nucleotide cyclase"/>
    <property type="match status" value="1"/>
</dbReference>
<dbReference type="RefSeq" id="WP_167928849.1">
    <property type="nucleotide sequence ID" value="NZ_JAATVY010000040.1"/>
</dbReference>
<dbReference type="PANTHER" id="PTHR45138:SF9">
    <property type="entry name" value="DIGUANYLATE CYCLASE DGCM-RELATED"/>
    <property type="match status" value="1"/>
</dbReference>
<evidence type="ECO:0000256" key="1">
    <source>
        <dbReference type="SAM" id="Coils"/>
    </source>
</evidence>
<dbReference type="InterPro" id="IPR029787">
    <property type="entry name" value="Nucleotide_cyclase"/>
</dbReference>
<dbReference type="PANTHER" id="PTHR45138">
    <property type="entry name" value="REGULATORY COMPONENTS OF SENSORY TRANSDUCTION SYSTEM"/>
    <property type="match status" value="1"/>
</dbReference>
<proteinExistence type="predicted"/>
<feature type="domain" description="GGDEF" evidence="3">
    <location>
        <begin position="239"/>
        <end position="324"/>
    </location>
</feature>
<dbReference type="EMBL" id="JAATVY010000040">
    <property type="protein sequence ID" value="NJC73953.1"/>
    <property type="molecule type" value="Genomic_DNA"/>
</dbReference>
<dbReference type="InterPro" id="IPR029016">
    <property type="entry name" value="GAF-like_dom_sf"/>
</dbReference>
<evidence type="ECO:0000313" key="4">
    <source>
        <dbReference type="EMBL" id="NJC73953.1"/>
    </source>
</evidence>
<accession>A0ABX0Y7G1</accession>
<dbReference type="Pfam" id="PF13185">
    <property type="entry name" value="GAF_2"/>
    <property type="match status" value="1"/>
</dbReference>
<name>A0ABX0Y7G1_9ACTN</name>
<dbReference type="InterPro" id="IPR000160">
    <property type="entry name" value="GGDEF_dom"/>
</dbReference>
<dbReference type="SMART" id="SM00065">
    <property type="entry name" value="GAF"/>
    <property type="match status" value="1"/>
</dbReference>
<dbReference type="Pfam" id="PF00990">
    <property type="entry name" value="GGDEF"/>
    <property type="match status" value="1"/>
</dbReference>
<keyword evidence="5" id="KW-1185">Reference proteome</keyword>
<organism evidence="4 5">
    <name type="scientific">Planosporangium thailandense</name>
    <dbReference type="NCBI Taxonomy" id="765197"/>
    <lineage>
        <taxon>Bacteria</taxon>
        <taxon>Bacillati</taxon>
        <taxon>Actinomycetota</taxon>
        <taxon>Actinomycetes</taxon>
        <taxon>Micromonosporales</taxon>
        <taxon>Micromonosporaceae</taxon>
        <taxon>Planosporangium</taxon>
    </lineage>
</organism>
<dbReference type="InterPro" id="IPR050469">
    <property type="entry name" value="Diguanylate_Cyclase"/>
</dbReference>
<protein>
    <submittedName>
        <fullName evidence="4">GGDEF domain-containing protein</fullName>
    </submittedName>
</protein>
<dbReference type="Gene3D" id="3.30.450.40">
    <property type="match status" value="1"/>
</dbReference>
<sequence length="324" mass="34870">MTHHVAVALETARAAQLEVAVEAANRQRDLAETLREAMTWLSGTLDPDAVLRRLLATVTRVRGGERAWLLLGGVDATSVDATAVVATAVEAAAAAAVVATAVDVPAGDASDALVVTDPDLARLLEVDRPRAYGGEEGWPRPLGEGADRPACWLAVPLVARDERLGVLVLASARPDAYGDADTGIVAALVSQGMVAYENARLFAQVHHLATVDGLTGVANRRHFFDVVSRVVDVARRRQASLAVVMLDIDHFKGINDTFGHRVGDEVIRGVVDRLRRQTRDTDVLARYGGEEFAARRRTARRGHRGAAARPWRARRSRPGVGRSR</sequence>